<sequence>MLTSDTTSTQHSLHSPLAQARPRPWRTKGIPAGLLVAGLALVLFAGVTGAIIVPVRAMLFVVGLAAVAIGGSRLGKAVFGSAFDLTYWFSVGWLVLLGLLAAAAPWLPLAEHVDVAGTLDEPSYARPELLSEHPLGTNNFGLDLLARSIHGARTSLIIALSAIAIGTIVGGAIGILAGYFRRGVDRMVVVGTNALLAVPPLILLIALASVLEPNLRNVAIALSLLTIPNMVRLARANTMAFTQREFVLAAQAMGASRLRVMTRELLPNVLLPVLSMAMVMISVLVVAEASLSFLGLGVKPPEPTWGNMIAEGRGTVFREHPHVVLVPGVFLFLTVFAFNLVGERARKRWDPRSAKL</sequence>
<feature type="region of interest" description="Disordered" evidence="8">
    <location>
        <begin position="1"/>
        <end position="20"/>
    </location>
</feature>
<feature type="transmembrane region" description="Helical" evidence="7">
    <location>
        <begin position="217"/>
        <end position="234"/>
    </location>
</feature>
<feature type="transmembrane region" description="Helical" evidence="7">
    <location>
        <begin position="57"/>
        <end position="75"/>
    </location>
</feature>
<keyword evidence="4 7" id="KW-0812">Transmembrane</keyword>
<evidence type="ECO:0000256" key="8">
    <source>
        <dbReference type="SAM" id="MobiDB-lite"/>
    </source>
</evidence>
<feature type="compositionally biased region" description="Polar residues" evidence="8">
    <location>
        <begin position="1"/>
        <end position="13"/>
    </location>
</feature>
<dbReference type="Gene3D" id="1.10.3720.10">
    <property type="entry name" value="MetI-like"/>
    <property type="match status" value="1"/>
</dbReference>
<dbReference type="AlphaFoldDB" id="A0AAE3ZH65"/>
<dbReference type="PROSITE" id="PS50928">
    <property type="entry name" value="ABC_TM1"/>
    <property type="match status" value="1"/>
</dbReference>
<dbReference type="Proteomes" id="UP001180845">
    <property type="component" value="Unassembled WGS sequence"/>
</dbReference>
<keyword evidence="6 7" id="KW-0472">Membrane</keyword>
<dbReference type="GO" id="GO:0005886">
    <property type="term" value="C:plasma membrane"/>
    <property type="evidence" value="ECO:0007669"/>
    <property type="project" value="UniProtKB-SubCell"/>
</dbReference>
<dbReference type="InterPro" id="IPR035906">
    <property type="entry name" value="MetI-like_sf"/>
</dbReference>
<reference evidence="10" key="1">
    <citation type="submission" date="2023-07" db="EMBL/GenBank/DDBJ databases">
        <title>Sequencing the genomes of 1000 actinobacteria strains.</title>
        <authorList>
            <person name="Klenk H.-P."/>
        </authorList>
    </citation>
    <scope>NUCLEOTIDE SEQUENCE</scope>
    <source>
        <strain evidence="10">DSM 45977</strain>
    </source>
</reference>
<evidence type="ECO:0000259" key="9">
    <source>
        <dbReference type="PROSITE" id="PS50928"/>
    </source>
</evidence>
<dbReference type="SUPFAM" id="SSF161098">
    <property type="entry name" value="MetI-like"/>
    <property type="match status" value="1"/>
</dbReference>
<gene>
    <name evidence="10" type="ORF">JOF55_004022</name>
</gene>
<evidence type="ECO:0000256" key="5">
    <source>
        <dbReference type="ARBA" id="ARBA00022989"/>
    </source>
</evidence>
<evidence type="ECO:0000256" key="2">
    <source>
        <dbReference type="ARBA" id="ARBA00022448"/>
    </source>
</evidence>
<dbReference type="GO" id="GO:0055085">
    <property type="term" value="P:transmembrane transport"/>
    <property type="evidence" value="ECO:0007669"/>
    <property type="project" value="InterPro"/>
</dbReference>
<accession>A0AAE3ZH65</accession>
<keyword evidence="5 7" id="KW-1133">Transmembrane helix</keyword>
<name>A0AAE3ZH65_9ACTN</name>
<comment type="subcellular location">
    <subcellularLocation>
        <location evidence="1 7">Cell membrane</location>
        <topology evidence="1 7">Multi-pass membrane protein</topology>
    </subcellularLocation>
</comment>
<evidence type="ECO:0000256" key="1">
    <source>
        <dbReference type="ARBA" id="ARBA00004651"/>
    </source>
</evidence>
<feature type="transmembrane region" description="Helical" evidence="7">
    <location>
        <begin position="187"/>
        <end position="211"/>
    </location>
</feature>
<protein>
    <submittedName>
        <fullName evidence="10">Peptide/nickel transport system permease protein</fullName>
    </submittedName>
</protein>
<dbReference type="Pfam" id="PF00528">
    <property type="entry name" value="BPD_transp_1"/>
    <property type="match status" value="1"/>
</dbReference>
<comment type="similarity">
    <text evidence="7">Belongs to the binding-protein-dependent transport system permease family.</text>
</comment>
<evidence type="ECO:0000256" key="3">
    <source>
        <dbReference type="ARBA" id="ARBA00022475"/>
    </source>
</evidence>
<proteinExistence type="inferred from homology"/>
<evidence type="ECO:0000256" key="4">
    <source>
        <dbReference type="ARBA" id="ARBA00022692"/>
    </source>
</evidence>
<evidence type="ECO:0000313" key="11">
    <source>
        <dbReference type="Proteomes" id="UP001180845"/>
    </source>
</evidence>
<evidence type="ECO:0000256" key="7">
    <source>
        <dbReference type="RuleBase" id="RU363032"/>
    </source>
</evidence>
<feature type="transmembrane region" description="Helical" evidence="7">
    <location>
        <begin position="156"/>
        <end position="180"/>
    </location>
</feature>
<dbReference type="EMBL" id="JAVDXW010000001">
    <property type="protein sequence ID" value="MDR7303841.1"/>
    <property type="molecule type" value="Genomic_DNA"/>
</dbReference>
<comment type="caution">
    <text evidence="10">The sequence shown here is derived from an EMBL/GenBank/DDBJ whole genome shotgun (WGS) entry which is preliminary data.</text>
</comment>
<dbReference type="CDD" id="cd06261">
    <property type="entry name" value="TM_PBP2"/>
    <property type="match status" value="1"/>
</dbReference>
<feature type="transmembrane region" description="Helical" evidence="7">
    <location>
        <begin position="265"/>
        <end position="287"/>
    </location>
</feature>
<dbReference type="RefSeq" id="WP_310276572.1">
    <property type="nucleotide sequence ID" value="NZ_JAVDXW010000001.1"/>
</dbReference>
<dbReference type="InterPro" id="IPR050366">
    <property type="entry name" value="BP-dependent_transpt_permease"/>
</dbReference>
<feature type="transmembrane region" description="Helical" evidence="7">
    <location>
        <begin position="30"/>
        <end position="51"/>
    </location>
</feature>
<feature type="domain" description="ABC transmembrane type-1" evidence="9">
    <location>
        <begin position="152"/>
        <end position="342"/>
    </location>
</feature>
<keyword evidence="3" id="KW-1003">Cell membrane</keyword>
<keyword evidence="11" id="KW-1185">Reference proteome</keyword>
<dbReference type="PANTHER" id="PTHR43386:SF1">
    <property type="entry name" value="D,D-DIPEPTIDE TRANSPORT SYSTEM PERMEASE PROTEIN DDPC-RELATED"/>
    <property type="match status" value="1"/>
</dbReference>
<keyword evidence="2 7" id="KW-0813">Transport</keyword>
<feature type="transmembrane region" description="Helical" evidence="7">
    <location>
        <begin position="323"/>
        <end position="342"/>
    </location>
</feature>
<organism evidence="10 11">
    <name type="scientific">Haloactinomyces albus</name>
    <dbReference type="NCBI Taxonomy" id="1352928"/>
    <lineage>
        <taxon>Bacteria</taxon>
        <taxon>Bacillati</taxon>
        <taxon>Actinomycetota</taxon>
        <taxon>Actinomycetes</taxon>
        <taxon>Actinopolysporales</taxon>
        <taxon>Actinopolysporaceae</taxon>
        <taxon>Haloactinomyces</taxon>
    </lineage>
</organism>
<evidence type="ECO:0000313" key="10">
    <source>
        <dbReference type="EMBL" id="MDR7303841.1"/>
    </source>
</evidence>
<dbReference type="InterPro" id="IPR000515">
    <property type="entry name" value="MetI-like"/>
</dbReference>
<evidence type="ECO:0000256" key="6">
    <source>
        <dbReference type="ARBA" id="ARBA00023136"/>
    </source>
</evidence>
<feature type="transmembrane region" description="Helical" evidence="7">
    <location>
        <begin position="87"/>
        <end position="107"/>
    </location>
</feature>
<dbReference type="PANTHER" id="PTHR43386">
    <property type="entry name" value="OLIGOPEPTIDE TRANSPORT SYSTEM PERMEASE PROTEIN APPC"/>
    <property type="match status" value="1"/>
</dbReference>